<proteinExistence type="predicted"/>
<comment type="caution">
    <text evidence="2">The sequence shown here is derived from an EMBL/GenBank/DDBJ whole genome shotgun (WGS) entry which is preliminary data.</text>
</comment>
<feature type="region of interest" description="Disordered" evidence="1">
    <location>
        <begin position="223"/>
        <end position="255"/>
    </location>
</feature>
<dbReference type="VEuPathDB" id="FungiDB:RhiirFUN_025136"/>
<organism evidence="2 3">
    <name type="scientific">Rhizophagus irregularis</name>
    <dbReference type="NCBI Taxonomy" id="588596"/>
    <lineage>
        <taxon>Eukaryota</taxon>
        <taxon>Fungi</taxon>
        <taxon>Fungi incertae sedis</taxon>
        <taxon>Mucoromycota</taxon>
        <taxon>Glomeromycotina</taxon>
        <taxon>Glomeromycetes</taxon>
        <taxon>Glomerales</taxon>
        <taxon>Glomeraceae</taxon>
        <taxon>Rhizophagus</taxon>
    </lineage>
</organism>
<name>A0A915ZPR8_9GLOM</name>
<evidence type="ECO:0000313" key="3">
    <source>
        <dbReference type="Proteomes" id="UP000684084"/>
    </source>
</evidence>
<gene>
    <name evidence="2" type="ORF">CHRIB12_LOCUS18054</name>
</gene>
<reference evidence="2" key="1">
    <citation type="submission" date="2020-05" db="EMBL/GenBank/DDBJ databases">
        <authorList>
            <person name="Rincon C."/>
            <person name="Sanders R I."/>
            <person name="Robbins C."/>
            <person name="Chaturvedi A."/>
        </authorList>
    </citation>
    <scope>NUCLEOTIDE SEQUENCE</scope>
    <source>
        <strain evidence="2">CHB12</strain>
    </source>
</reference>
<accession>A0A915ZPR8</accession>
<feature type="compositionally biased region" description="Basic and acidic residues" evidence="1">
    <location>
        <begin position="234"/>
        <end position="255"/>
    </location>
</feature>
<dbReference type="OrthoDB" id="2389889at2759"/>
<dbReference type="Proteomes" id="UP000684084">
    <property type="component" value="Unassembled WGS sequence"/>
</dbReference>
<evidence type="ECO:0000256" key="1">
    <source>
        <dbReference type="SAM" id="MobiDB-lite"/>
    </source>
</evidence>
<protein>
    <submittedName>
        <fullName evidence="2">Uncharacterized protein</fullName>
    </submittedName>
</protein>
<feature type="compositionally biased region" description="Polar residues" evidence="1">
    <location>
        <begin position="223"/>
        <end position="233"/>
    </location>
</feature>
<evidence type="ECO:0000313" key="2">
    <source>
        <dbReference type="EMBL" id="CAB5382592.1"/>
    </source>
</evidence>
<sequence>MPTDLYTKIYNFLLNAEEEDITARSVIYQGIEDNLWISQNELKSIIERAVAFVKNQYERSSSRHTTLLEVLSESVVTYIWADSTHKMDLANIIRYFKGNLAKITVFRPKLQHVQQKPVEDMVPSSLPQIIWEKCDEFVVNFAESNISVLPQKLSHNGEWKESDEELADVTSRILGSLNDSWNNPAFSSEFAKSQNKGTYVTNVIVPAIRATLKGLPLGRSSYVSSAERQSSASADRKGEGRTGRQPDIIRKRMMK</sequence>
<dbReference type="EMBL" id="CAGKOT010000046">
    <property type="protein sequence ID" value="CAB5382592.1"/>
    <property type="molecule type" value="Genomic_DNA"/>
</dbReference>
<dbReference type="AlphaFoldDB" id="A0A915ZPR8"/>